<organism evidence="1 2">
    <name type="scientific">Halohasta litchfieldiae</name>
    <dbReference type="NCBI Taxonomy" id="1073996"/>
    <lineage>
        <taxon>Archaea</taxon>
        <taxon>Methanobacteriati</taxon>
        <taxon>Methanobacteriota</taxon>
        <taxon>Stenosarchaea group</taxon>
        <taxon>Halobacteria</taxon>
        <taxon>Halobacteriales</taxon>
        <taxon>Haloferacaceae</taxon>
        <taxon>Halohasta</taxon>
    </lineage>
</organism>
<dbReference type="GeneID" id="35001062"/>
<gene>
    <name evidence="1" type="ORF">SAMN05444271_12329</name>
</gene>
<sequence>MSSPLSVLVYDGRKEAFRTAVDVLTYGMDDVIPVPWESDVVQEFLEAQFGSRPFVFVLIEGDAVHAGETAVKRAMDARGIASPVARGFEALYPKIAAPFGRVVHGEAPAEIHGTYRLDPDAREFVETIRQDHADSRRK</sequence>
<dbReference type="STRING" id="1073996.SAMN05444271_12329"/>
<dbReference type="OrthoDB" id="220637at2157"/>
<accession>A0A1H6W762</accession>
<evidence type="ECO:0000313" key="1">
    <source>
        <dbReference type="EMBL" id="SEJ12733.1"/>
    </source>
</evidence>
<protein>
    <submittedName>
        <fullName evidence="1">Uncharacterized protein</fullName>
    </submittedName>
</protein>
<accession>A0A2H4PY88</accession>
<name>A0A1H6W762_9EURY</name>
<dbReference type="RefSeq" id="WP_218143691.1">
    <property type="nucleotide sequence ID" value="NZ_CP024845.1"/>
</dbReference>
<dbReference type="Proteomes" id="UP000198888">
    <property type="component" value="Unassembled WGS sequence"/>
</dbReference>
<keyword evidence="2" id="KW-1185">Reference proteome</keyword>
<dbReference type="AlphaFoldDB" id="A0A1H6W762"/>
<dbReference type="EMBL" id="FNYR01000023">
    <property type="protein sequence ID" value="SEJ12733.1"/>
    <property type="molecule type" value="Genomic_DNA"/>
</dbReference>
<evidence type="ECO:0000313" key="2">
    <source>
        <dbReference type="Proteomes" id="UP000198888"/>
    </source>
</evidence>
<reference evidence="1 2" key="1">
    <citation type="submission" date="2016-10" db="EMBL/GenBank/DDBJ databases">
        <authorList>
            <person name="de Groot N.N."/>
        </authorList>
    </citation>
    <scope>NUCLEOTIDE SEQUENCE [LARGE SCALE GENOMIC DNA]</scope>
    <source>
        <strain evidence="1 2">DSM 22187</strain>
    </source>
</reference>
<proteinExistence type="predicted"/>
<dbReference type="KEGG" id="hae:halTADL_0237"/>